<dbReference type="CDD" id="cd01855">
    <property type="entry name" value="YqeH"/>
    <property type="match status" value="1"/>
</dbReference>
<keyword evidence="1" id="KW-0175">Coiled coil</keyword>
<keyword evidence="6" id="KW-1185">Reference proteome</keyword>
<protein>
    <submittedName>
        <fullName evidence="5">Nitric oxide-associated protein 1</fullName>
    </submittedName>
</protein>
<organism evidence="5 6">
    <name type="scientific">Alligator mississippiensis</name>
    <name type="common">American alligator</name>
    <dbReference type="NCBI Taxonomy" id="8496"/>
    <lineage>
        <taxon>Eukaryota</taxon>
        <taxon>Metazoa</taxon>
        <taxon>Chordata</taxon>
        <taxon>Craniata</taxon>
        <taxon>Vertebrata</taxon>
        <taxon>Euteleostomi</taxon>
        <taxon>Archelosauria</taxon>
        <taxon>Archosauria</taxon>
        <taxon>Crocodylia</taxon>
        <taxon>Alligatoridae</taxon>
        <taxon>Alligatorinae</taxon>
        <taxon>Alligator</taxon>
    </lineage>
</organism>
<proteinExistence type="predicted"/>
<dbReference type="PANTHER" id="PTHR46406">
    <property type="entry name" value="NITRIC OXIDE-ASSOCIATED PROTEIN 1"/>
    <property type="match status" value="1"/>
</dbReference>
<dbReference type="OrthoDB" id="1696305at2759"/>
<sequence>MHRLCLRRLLVAGAQARARALGTPFKLRPGLRCQPLPAGLASVPWDLLGPGSNEEELFVFPEYLPEELEKPWGTEVVPKKPPRERRCQERRQHRPKGQPDPSMPTSSVSCSGCGAELHCQDPAMPGYMPSEKYLSLLGEPEGQGGLRGAVCQRCWLLVHHQQALRLEVSRDQYRSLVSTALRQLPRHGRAPLVLYVANVLDLPDTLLPDLPELLGPTINIMVLGNKVDLLPPDSHDYLKRFRKQLLLNCAQAGIHPVTKGIRGSAGRQHLVDIHLISAKTGYGVEELISKLQGSWKCNGDVYLVGATNSGKSTLFNTLLQSDYCKSRASEVVNRATVSPWPGTTLNLLKFPLINPTSDRIFRRKERLKAEAEKDEEQLSRDEKKTLNYFKKQGYLIGRIGRTFQQQKAEPVIDFDPDTLSFTMEEEPVVSIYKPKEREEFTYNEVKDARWCFDTPGIVKENCVLNLLTEKEVKLVLPSKAIVPRTFVLKPGMVLFLGALGRIDYLQGEQSSWFSVMASHLLPVHVTFLEKADVIYQKHSGNDLLKVPMGGEERMKEFPPLVPQDIMLEGIGADEAVADIKLSSAGWVAVTAQLEDKVHLRAYVPEGTGLTVRRPPLLPYIVHIKGKRIKGSVAYRTKKLPPLVENLKRTNQQKKRTSDL</sequence>
<dbReference type="STRING" id="8496.A0A151MPP0"/>
<dbReference type="SUPFAM" id="SSF52540">
    <property type="entry name" value="P-loop containing nucleoside triphosphate hydrolases"/>
    <property type="match status" value="1"/>
</dbReference>
<dbReference type="InterPro" id="IPR048422">
    <property type="entry name" value="NOA1/YqeH-like_C"/>
</dbReference>
<reference evidence="5 6" key="1">
    <citation type="journal article" date="2012" name="Genome Biol.">
        <title>Sequencing three crocodilian genomes to illuminate the evolution of archosaurs and amniotes.</title>
        <authorList>
            <person name="St John J.A."/>
            <person name="Braun E.L."/>
            <person name="Isberg S.R."/>
            <person name="Miles L.G."/>
            <person name="Chong A.Y."/>
            <person name="Gongora J."/>
            <person name="Dalzell P."/>
            <person name="Moran C."/>
            <person name="Bed'hom B."/>
            <person name="Abzhanov A."/>
            <person name="Burgess S.C."/>
            <person name="Cooksey A.M."/>
            <person name="Castoe T.A."/>
            <person name="Crawford N.G."/>
            <person name="Densmore L.D."/>
            <person name="Drew J.C."/>
            <person name="Edwards S.V."/>
            <person name="Faircloth B.C."/>
            <person name="Fujita M.K."/>
            <person name="Greenwold M.J."/>
            <person name="Hoffmann F.G."/>
            <person name="Howard J.M."/>
            <person name="Iguchi T."/>
            <person name="Janes D.E."/>
            <person name="Khan S.Y."/>
            <person name="Kohno S."/>
            <person name="de Koning A.J."/>
            <person name="Lance S.L."/>
            <person name="McCarthy F.M."/>
            <person name="McCormack J.E."/>
            <person name="Merchant M.E."/>
            <person name="Peterson D.G."/>
            <person name="Pollock D.D."/>
            <person name="Pourmand N."/>
            <person name="Raney B.J."/>
            <person name="Roessler K.A."/>
            <person name="Sanford J.R."/>
            <person name="Sawyer R.H."/>
            <person name="Schmidt C.J."/>
            <person name="Triplett E.W."/>
            <person name="Tuberville T.D."/>
            <person name="Venegas-Anaya M."/>
            <person name="Howard J.T."/>
            <person name="Jarvis E.D."/>
            <person name="Guillette L.J.Jr."/>
            <person name="Glenn T.C."/>
            <person name="Green R.E."/>
            <person name="Ray D.A."/>
        </authorList>
    </citation>
    <scope>NUCLEOTIDE SEQUENCE [LARGE SCALE GENOMIC DNA]</scope>
    <source>
        <strain evidence="5">KSC_2009_1</strain>
    </source>
</reference>
<accession>A0A151MPP0</accession>
<dbReference type="Pfam" id="PF01926">
    <property type="entry name" value="MMR_HSR1"/>
    <property type="match status" value="1"/>
</dbReference>
<dbReference type="eggNOG" id="KOG1249">
    <property type="taxonomic scope" value="Eukaryota"/>
</dbReference>
<dbReference type="Pfam" id="PF21516">
    <property type="entry name" value="YqeH-like_C"/>
    <property type="match status" value="1"/>
</dbReference>
<dbReference type="InterPro" id="IPR027417">
    <property type="entry name" value="P-loop_NTPase"/>
</dbReference>
<feature type="coiled-coil region" evidence="1">
    <location>
        <begin position="357"/>
        <end position="384"/>
    </location>
</feature>
<dbReference type="GO" id="GO:0005525">
    <property type="term" value="F:GTP binding"/>
    <property type="evidence" value="ECO:0007669"/>
    <property type="project" value="InterPro"/>
</dbReference>
<dbReference type="InterPro" id="IPR052807">
    <property type="entry name" value="Mito_transl_resp_regulator"/>
</dbReference>
<dbReference type="InterPro" id="IPR006073">
    <property type="entry name" value="GTP-bd"/>
</dbReference>
<evidence type="ECO:0000259" key="4">
    <source>
        <dbReference type="Pfam" id="PF21516"/>
    </source>
</evidence>
<evidence type="ECO:0000313" key="5">
    <source>
        <dbReference type="EMBL" id="KYO26507.1"/>
    </source>
</evidence>
<gene>
    <name evidence="5" type="primary">NOA1</name>
    <name evidence="5" type="ORF">Y1Q_0002140</name>
</gene>
<feature type="domain" description="G" evidence="3">
    <location>
        <begin position="301"/>
        <end position="351"/>
    </location>
</feature>
<name>A0A151MPP0_ALLMI</name>
<comment type="caution">
    <text evidence="5">The sequence shown here is derived from an EMBL/GenBank/DDBJ whole genome shotgun (WGS) entry which is preliminary data.</text>
</comment>
<dbReference type="AlphaFoldDB" id="A0A151MPP0"/>
<evidence type="ECO:0000259" key="3">
    <source>
        <dbReference type="Pfam" id="PF01926"/>
    </source>
</evidence>
<dbReference type="KEGG" id="amj:102567842"/>
<dbReference type="PANTHER" id="PTHR46406:SF1">
    <property type="entry name" value="NITRIC OXIDE-ASSOCIATED PROTEIN 1"/>
    <property type="match status" value="1"/>
</dbReference>
<dbReference type="Proteomes" id="UP000050525">
    <property type="component" value="Unassembled WGS sequence"/>
</dbReference>
<evidence type="ECO:0000313" key="6">
    <source>
        <dbReference type="Proteomes" id="UP000050525"/>
    </source>
</evidence>
<evidence type="ECO:0000256" key="2">
    <source>
        <dbReference type="SAM" id="MobiDB-lite"/>
    </source>
</evidence>
<feature type="region of interest" description="Disordered" evidence="2">
    <location>
        <begin position="74"/>
        <end position="108"/>
    </location>
</feature>
<dbReference type="EMBL" id="AKHW03005470">
    <property type="protein sequence ID" value="KYO26507.1"/>
    <property type="molecule type" value="Genomic_DNA"/>
</dbReference>
<evidence type="ECO:0000256" key="1">
    <source>
        <dbReference type="SAM" id="Coils"/>
    </source>
</evidence>
<feature type="domain" description="NOA1/YqeH-like C-terminal" evidence="4">
    <location>
        <begin position="513"/>
        <end position="613"/>
    </location>
</feature>
<dbReference type="Gene3D" id="3.40.50.300">
    <property type="entry name" value="P-loop containing nucleotide triphosphate hydrolases"/>
    <property type="match status" value="1"/>
</dbReference>